<dbReference type="Proteomes" id="UP000237000">
    <property type="component" value="Unassembled WGS sequence"/>
</dbReference>
<dbReference type="AlphaFoldDB" id="A0A2P5BQL0"/>
<comment type="caution">
    <text evidence="1">The sequence shown here is derived from an EMBL/GenBank/DDBJ whole genome shotgun (WGS) entry which is preliminary data.</text>
</comment>
<protein>
    <submittedName>
        <fullName evidence="1">Uncharacterized protein</fullName>
    </submittedName>
</protein>
<organism evidence="1 2">
    <name type="scientific">Trema orientale</name>
    <name type="common">Charcoal tree</name>
    <name type="synonym">Celtis orientalis</name>
    <dbReference type="NCBI Taxonomy" id="63057"/>
    <lineage>
        <taxon>Eukaryota</taxon>
        <taxon>Viridiplantae</taxon>
        <taxon>Streptophyta</taxon>
        <taxon>Embryophyta</taxon>
        <taxon>Tracheophyta</taxon>
        <taxon>Spermatophyta</taxon>
        <taxon>Magnoliopsida</taxon>
        <taxon>eudicotyledons</taxon>
        <taxon>Gunneridae</taxon>
        <taxon>Pentapetalae</taxon>
        <taxon>rosids</taxon>
        <taxon>fabids</taxon>
        <taxon>Rosales</taxon>
        <taxon>Cannabaceae</taxon>
        <taxon>Trema</taxon>
    </lineage>
</organism>
<proteinExistence type="predicted"/>
<dbReference type="InParanoid" id="A0A2P5BQL0"/>
<name>A0A2P5BQL0_TREOI</name>
<sequence>MYRLRKNRFIKNLATGGSWRVRDWQDWSRQKQQSSSFCRASRVGCSIRSCGSRSSRARRRKVVQQVSSRESMKLYSARHFWVFLMSSSSGESRQWSLTKKMVLWSWWCGHSSEWRRRICLANDEDDDFLGCSVSNGGG</sequence>
<evidence type="ECO:0000313" key="1">
    <source>
        <dbReference type="EMBL" id="PON51024.1"/>
    </source>
</evidence>
<keyword evidence="2" id="KW-1185">Reference proteome</keyword>
<accession>A0A2P5BQL0</accession>
<gene>
    <name evidence="1" type="ORF">TorRG33x02_312560</name>
</gene>
<dbReference type="EMBL" id="JXTC01000479">
    <property type="protein sequence ID" value="PON51024.1"/>
    <property type="molecule type" value="Genomic_DNA"/>
</dbReference>
<evidence type="ECO:0000313" key="2">
    <source>
        <dbReference type="Proteomes" id="UP000237000"/>
    </source>
</evidence>
<reference evidence="2" key="1">
    <citation type="submission" date="2016-06" db="EMBL/GenBank/DDBJ databases">
        <title>Parallel loss of symbiosis genes in relatives of nitrogen-fixing non-legume Parasponia.</title>
        <authorList>
            <person name="Van Velzen R."/>
            <person name="Holmer R."/>
            <person name="Bu F."/>
            <person name="Rutten L."/>
            <person name="Van Zeijl A."/>
            <person name="Liu W."/>
            <person name="Santuari L."/>
            <person name="Cao Q."/>
            <person name="Sharma T."/>
            <person name="Shen D."/>
            <person name="Roswanjaya Y."/>
            <person name="Wardhani T."/>
            <person name="Kalhor M.S."/>
            <person name="Jansen J."/>
            <person name="Van den Hoogen J."/>
            <person name="Gungor B."/>
            <person name="Hartog M."/>
            <person name="Hontelez J."/>
            <person name="Verver J."/>
            <person name="Yang W.-C."/>
            <person name="Schijlen E."/>
            <person name="Repin R."/>
            <person name="Schilthuizen M."/>
            <person name="Schranz E."/>
            <person name="Heidstra R."/>
            <person name="Miyata K."/>
            <person name="Fedorova E."/>
            <person name="Kohlen W."/>
            <person name="Bisseling T."/>
            <person name="Smit S."/>
            <person name="Geurts R."/>
        </authorList>
    </citation>
    <scope>NUCLEOTIDE SEQUENCE [LARGE SCALE GENOMIC DNA]</scope>
    <source>
        <strain evidence="2">cv. RG33-2</strain>
    </source>
</reference>